<dbReference type="AlphaFoldDB" id="X0UR47"/>
<protein>
    <submittedName>
        <fullName evidence="1">Uncharacterized protein</fullName>
    </submittedName>
</protein>
<evidence type="ECO:0000313" key="1">
    <source>
        <dbReference type="EMBL" id="GAG01717.1"/>
    </source>
</evidence>
<organism evidence="1">
    <name type="scientific">marine sediment metagenome</name>
    <dbReference type="NCBI Taxonomy" id="412755"/>
    <lineage>
        <taxon>unclassified sequences</taxon>
        <taxon>metagenomes</taxon>
        <taxon>ecological metagenomes</taxon>
    </lineage>
</organism>
<sequence length="88" mass="10881">MTDRERFNNQMHYKPFDRSFNMEFRYWEETFHKWSIFVDNNITNDEEAEIFFNFDIIDAVGRPWIPSLNTPWINPPFEEKVIKETKTK</sequence>
<dbReference type="EMBL" id="BARS01023898">
    <property type="protein sequence ID" value="GAG01717.1"/>
    <property type="molecule type" value="Genomic_DNA"/>
</dbReference>
<feature type="non-terminal residue" evidence="1">
    <location>
        <position position="88"/>
    </location>
</feature>
<gene>
    <name evidence="1" type="ORF">S01H1_38013</name>
</gene>
<comment type="caution">
    <text evidence="1">The sequence shown here is derived from an EMBL/GenBank/DDBJ whole genome shotgun (WGS) entry which is preliminary data.</text>
</comment>
<accession>X0UR47</accession>
<proteinExistence type="predicted"/>
<reference evidence="1" key="1">
    <citation type="journal article" date="2014" name="Front. Microbiol.">
        <title>High frequency of phylogenetically diverse reductive dehalogenase-homologous genes in deep subseafloor sedimentary metagenomes.</title>
        <authorList>
            <person name="Kawai M."/>
            <person name="Futagami T."/>
            <person name="Toyoda A."/>
            <person name="Takaki Y."/>
            <person name="Nishi S."/>
            <person name="Hori S."/>
            <person name="Arai W."/>
            <person name="Tsubouchi T."/>
            <person name="Morono Y."/>
            <person name="Uchiyama I."/>
            <person name="Ito T."/>
            <person name="Fujiyama A."/>
            <person name="Inagaki F."/>
            <person name="Takami H."/>
        </authorList>
    </citation>
    <scope>NUCLEOTIDE SEQUENCE</scope>
    <source>
        <strain evidence="1">Expedition CK06-06</strain>
    </source>
</reference>
<name>X0UR47_9ZZZZ</name>